<feature type="compositionally biased region" description="Pro residues" evidence="1">
    <location>
        <begin position="24"/>
        <end position="36"/>
    </location>
</feature>
<organism evidence="2">
    <name type="scientific">Siphoviridae sp. ctz7e2</name>
    <dbReference type="NCBI Taxonomy" id="2826526"/>
    <lineage>
        <taxon>Viruses</taxon>
        <taxon>Duplodnaviria</taxon>
        <taxon>Heunggongvirae</taxon>
        <taxon>Uroviricota</taxon>
        <taxon>Caudoviricetes</taxon>
    </lineage>
</organism>
<sequence length="36" mass="3783">MPLGPRVSASSLPSCSSWARSGPSFPPPMASPTWRP</sequence>
<evidence type="ECO:0000256" key="1">
    <source>
        <dbReference type="SAM" id="MobiDB-lite"/>
    </source>
</evidence>
<accession>A0A8S5M3N3</accession>
<name>A0A8S5M3N3_9CAUD</name>
<proteinExistence type="predicted"/>
<feature type="compositionally biased region" description="Low complexity" evidence="1">
    <location>
        <begin position="8"/>
        <end position="21"/>
    </location>
</feature>
<reference evidence="2" key="1">
    <citation type="journal article" date="2021" name="Proc. Natl. Acad. Sci. U.S.A.">
        <title>A Catalog of Tens of Thousands of Viruses from Human Metagenomes Reveals Hidden Associations with Chronic Diseases.</title>
        <authorList>
            <person name="Tisza M.J."/>
            <person name="Buck C.B."/>
        </authorList>
    </citation>
    <scope>NUCLEOTIDE SEQUENCE</scope>
    <source>
        <strain evidence="2">Ctz7e2</strain>
    </source>
</reference>
<feature type="region of interest" description="Disordered" evidence="1">
    <location>
        <begin position="1"/>
        <end position="36"/>
    </location>
</feature>
<dbReference type="EMBL" id="BK014810">
    <property type="protein sequence ID" value="DAD76850.1"/>
    <property type="molecule type" value="Genomic_DNA"/>
</dbReference>
<evidence type="ECO:0000313" key="2">
    <source>
        <dbReference type="EMBL" id="DAD76850.1"/>
    </source>
</evidence>
<protein>
    <submittedName>
        <fullName evidence="2">Uncharacterized protein</fullName>
    </submittedName>
</protein>